<dbReference type="RefSeq" id="WP_112785329.1">
    <property type="nucleotide sequence ID" value="NZ_CP030041.1"/>
</dbReference>
<evidence type="ECO:0000313" key="7">
    <source>
        <dbReference type="Proteomes" id="UP000248688"/>
    </source>
</evidence>
<evidence type="ECO:0000259" key="5">
    <source>
        <dbReference type="PROSITE" id="PS01124"/>
    </source>
</evidence>
<dbReference type="InterPro" id="IPR018062">
    <property type="entry name" value="HTH_AraC-typ_CS"/>
</dbReference>
<keyword evidence="3" id="KW-0804">Transcription</keyword>
<evidence type="ECO:0000256" key="2">
    <source>
        <dbReference type="ARBA" id="ARBA00023125"/>
    </source>
</evidence>
<dbReference type="InterPro" id="IPR009057">
    <property type="entry name" value="Homeodomain-like_sf"/>
</dbReference>
<name>A0A2Z4IMY6_9BACT</name>
<dbReference type="PANTHER" id="PTHR43280:SF29">
    <property type="entry name" value="ARAC-FAMILY TRANSCRIPTIONAL REGULATOR"/>
    <property type="match status" value="1"/>
</dbReference>
<evidence type="ECO:0000313" key="6">
    <source>
        <dbReference type="EMBL" id="AWW31956.1"/>
    </source>
</evidence>
<feature type="transmembrane region" description="Helical" evidence="4">
    <location>
        <begin position="167"/>
        <end position="186"/>
    </location>
</feature>
<dbReference type="AlphaFoldDB" id="A0A2Z4IMY6"/>
<gene>
    <name evidence="6" type="ORF">DN752_18435</name>
</gene>
<feature type="transmembrane region" description="Helical" evidence="4">
    <location>
        <begin position="30"/>
        <end position="52"/>
    </location>
</feature>
<dbReference type="SMART" id="SM00342">
    <property type="entry name" value="HTH_ARAC"/>
    <property type="match status" value="1"/>
</dbReference>
<dbReference type="Gene3D" id="1.10.10.60">
    <property type="entry name" value="Homeodomain-like"/>
    <property type="match status" value="1"/>
</dbReference>
<keyword evidence="2" id="KW-0238">DNA-binding</keyword>
<sequence length="362" mass="41763">MGIILAVVTLQALTSGLLIYLNKRYKGEDLYLSLFFGIITIHVLYKSLLYWMVDDLEVFDKLHGCFSLLYGPLLFFYVQSIRQKSITTFQIIAHSSPFFVGFGLNIMMVIMLLLNSTPEPIMELYHQGVLITVFISFSAYSLYTFYLLHRTPIEDSLVKQKATIARLIASSNLILSFLVISGWIMLIWEIQLPITTRYIYYFLMLVMFYSVIHIRMRMLLTSKLSEKPSSKIAIQPQTKYKTSNISGEELATIIEKINHIFLEKKPFLNPEFNLDQLAKELDTSKLKITQALNIHLGQNFYQFVNAARIEESKNLLQQPNEDNLTVVGYESGFKSKSTFYKYFKEATGRSPSDYKKSLQVNA</sequence>
<dbReference type="GO" id="GO:0003700">
    <property type="term" value="F:DNA-binding transcription factor activity"/>
    <property type="evidence" value="ECO:0007669"/>
    <property type="project" value="InterPro"/>
</dbReference>
<organism evidence="6 7">
    <name type="scientific">Echinicola strongylocentroti</name>
    <dbReference type="NCBI Taxonomy" id="1795355"/>
    <lineage>
        <taxon>Bacteria</taxon>
        <taxon>Pseudomonadati</taxon>
        <taxon>Bacteroidota</taxon>
        <taxon>Cytophagia</taxon>
        <taxon>Cytophagales</taxon>
        <taxon>Cyclobacteriaceae</taxon>
        <taxon>Echinicola</taxon>
    </lineage>
</organism>
<evidence type="ECO:0000256" key="3">
    <source>
        <dbReference type="ARBA" id="ARBA00023163"/>
    </source>
</evidence>
<dbReference type="Pfam" id="PF12833">
    <property type="entry name" value="HTH_18"/>
    <property type="match status" value="1"/>
</dbReference>
<accession>A0A2Z4IMY6</accession>
<dbReference type="GO" id="GO:0043565">
    <property type="term" value="F:sequence-specific DNA binding"/>
    <property type="evidence" value="ECO:0007669"/>
    <property type="project" value="InterPro"/>
</dbReference>
<keyword evidence="4" id="KW-0472">Membrane</keyword>
<dbReference type="KEGG" id="est:DN752_18435"/>
<dbReference type="OrthoDB" id="9779074at2"/>
<feature type="transmembrane region" description="Helical" evidence="4">
    <location>
        <begin position="198"/>
        <end position="216"/>
    </location>
</feature>
<feature type="transmembrane region" description="Helical" evidence="4">
    <location>
        <begin position="6"/>
        <end position="23"/>
    </location>
</feature>
<keyword evidence="4" id="KW-1133">Transmembrane helix</keyword>
<evidence type="ECO:0000256" key="4">
    <source>
        <dbReference type="SAM" id="Phobius"/>
    </source>
</evidence>
<keyword evidence="4" id="KW-0812">Transmembrane</keyword>
<proteinExistence type="predicted"/>
<dbReference type="InterPro" id="IPR018060">
    <property type="entry name" value="HTH_AraC"/>
</dbReference>
<dbReference type="Proteomes" id="UP000248688">
    <property type="component" value="Chromosome"/>
</dbReference>
<feature type="transmembrane region" description="Helical" evidence="4">
    <location>
        <begin position="124"/>
        <end position="146"/>
    </location>
</feature>
<feature type="transmembrane region" description="Helical" evidence="4">
    <location>
        <begin position="58"/>
        <end position="78"/>
    </location>
</feature>
<reference evidence="6 7" key="1">
    <citation type="submission" date="2018-06" db="EMBL/GenBank/DDBJ databases">
        <title>Echinicola strongylocentroti sp. nov., isolated from a sea urchin Strongylocentrotus intermedius.</title>
        <authorList>
            <person name="Bae S.S."/>
        </authorList>
    </citation>
    <scope>NUCLEOTIDE SEQUENCE [LARGE SCALE GENOMIC DNA]</scope>
    <source>
        <strain evidence="6 7">MEBiC08714</strain>
    </source>
</reference>
<dbReference type="PROSITE" id="PS01124">
    <property type="entry name" value="HTH_ARAC_FAMILY_2"/>
    <property type="match status" value="1"/>
</dbReference>
<protein>
    <recommendedName>
        <fullName evidence="5">HTH araC/xylS-type domain-containing protein</fullName>
    </recommendedName>
</protein>
<dbReference type="SUPFAM" id="SSF46689">
    <property type="entry name" value="Homeodomain-like"/>
    <property type="match status" value="1"/>
</dbReference>
<keyword evidence="1" id="KW-0805">Transcription regulation</keyword>
<feature type="transmembrane region" description="Helical" evidence="4">
    <location>
        <begin position="98"/>
        <end position="118"/>
    </location>
</feature>
<feature type="domain" description="HTH araC/xylS-type" evidence="5">
    <location>
        <begin position="251"/>
        <end position="357"/>
    </location>
</feature>
<dbReference type="PANTHER" id="PTHR43280">
    <property type="entry name" value="ARAC-FAMILY TRANSCRIPTIONAL REGULATOR"/>
    <property type="match status" value="1"/>
</dbReference>
<keyword evidence="7" id="KW-1185">Reference proteome</keyword>
<dbReference type="EMBL" id="CP030041">
    <property type="protein sequence ID" value="AWW31956.1"/>
    <property type="molecule type" value="Genomic_DNA"/>
</dbReference>
<dbReference type="PROSITE" id="PS00041">
    <property type="entry name" value="HTH_ARAC_FAMILY_1"/>
    <property type="match status" value="1"/>
</dbReference>
<evidence type="ECO:0000256" key="1">
    <source>
        <dbReference type="ARBA" id="ARBA00023015"/>
    </source>
</evidence>